<dbReference type="EMBL" id="BOOJ01000052">
    <property type="protein sequence ID" value="GIH95439.1"/>
    <property type="molecule type" value="Genomic_DNA"/>
</dbReference>
<protein>
    <submittedName>
        <fullName evidence="1">Uncharacterized protein</fullName>
    </submittedName>
</protein>
<name>A0A8J3SN93_9ACTN</name>
<evidence type="ECO:0000313" key="2">
    <source>
        <dbReference type="Proteomes" id="UP000619788"/>
    </source>
</evidence>
<organism evidence="1 2">
    <name type="scientific">Planobispora siamensis</name>
    <dbReference type="NCBI Taxonomy" id="936338"/>
    <lineage>
        <taxon>Bacteria</taxon>
        <taxon>Bacillati</taxon>
        <taxon>Actinomycetota</taxon>
        <taxon>Actinomycetes</taxon>
        <taxon>Streptosporangiales</taxon>
        <taxon>Streptosporangiaceae</taxon>
        <taxon>Planobispora</taxon>
    </lineage>
</organism>
<dbReference type="RefSeq" id="WP_204067534.1">
    <property type="nucleotide sequence ID" value="NZ_BOOJ01000052.1"/>
</dbReference>
<accession>A0A8J3SN93</accession>
<proteinExistence type="predicted"/>
<dbReference type="AlphaFoldDB" id="A0A8J3SN93"/>
<reference evidence="1 2" key="1">
    <citation type="submission" date="2021-01" db="EMBL/GenBank/DDBJ databases">
        <title>Whole genome shotgun sequence of Planobispora siamensis NBRC 107568.</title>
        <authorList>
            <person name="Komaki H."/>
            <person name="Tamura T."/>
        </authorList>
    </citation>
    <scope>NUCLEOTIDE SEQUENCE [LARGE SCALE GENOMIC DNA]</scope>
    <source>
        <strain evidence="1 2">NBRC 107568</strain>
    </source>
</reference>
<gene>
    <name evidence="1" type="ORF">Psi01_60690</name>
</gene>
<dbReference type="Proteomes" id="UP000619788">
    <property type="component" value="Unassembled WGS sequence"/>
</dbReference>
<comment type="caution">
    <text evidence="1">The sequence shown here is derived from an EMBL/GenBank/DDBJ whole genome shotgun (WGS) entry which is preliminary data.</text>
</comment>
<sequence>MQTLDALDAALSASADGRRFLTAVGVRPADPFPAAAERDPVCVHARRARRTARRALMAALGLPPAGTCTPEHA</sequence>
<keyword evidence="2" id="KW-1185">Reference proteome</keyword>
<evidence type="ECO:0000313" key="1">
    <source>
        <dbReference type="EMBL" id="GIH95439.1"/>
    </source>
</evidence>